<name>A0A6M8J5X7_9ACTN</name>
<feature type="chain" id="PRO_5039715173" description="Diheme cytochrome c NapB" evidence="1">
    <location>
        <begin position="22"/>
        <end position="107"/>
    </location>
</feature>
<evidence type="ECO:0000256" key="1">
    <source>
        <dbReference type="SAM" id="SignalP"/>
    </source>
</evidence>
<evidence type="ECO:0000313" key="2">
    <source>
        <dbReference type="EMBL" id="QKF07078.1"/>
    </source>
</evidence>
<organism evidence="2 3">
    <name type="scientific">Berryella wangjianweii</name>
    <dbReference type="NCBI Taxonomy" id="2734634"/>
    <lineage>
        <taxon>Bacteria</taxon>
        <taxon>Bacillati</taxon>
        <taxon>Actinomycetota</taxon>
        <taxon>Coriobacteriia</taxon>
        <taxon>Eggerthellales</taxon>
        <taxon>Eggerthellaceae</taxon>
        <taxon>Berryella</taxon>
    </lineage>
</organism>
<dbReference type="InterPro" id="IPR036280">
    <property type="entry name" value="Multihaem_cyt_sf"/>
</dbReference>
<reference evidence="3" key="1">
    <citation type="submission" date="2020-05" db="EMBL/GenBank/DDBJ databases">
        <title>Novel species in genus Nocardioides.</title>
        <authorList>
            <person name="Zhang G."/>
        </authorList>
    </citation>
    <scope>NUCLEOTIDE SEQUENCE [LARGE SCALE GENOMIC DNA]</scope>
    <source>
        <strain evidence="3">zg-1050</strain>
    </source>
</reference>
<dbReference type="Proteomes" id="UP000503297">
    <property type="component" value="Chromosome"/>
</dbReference>
<evidence type="ECO:0008006" key="4">
    <source>
        <dbReference type="Google" id="ProtNLM"/>
    </source>
</evidence>
<dbReference type="SUPFAM" id="SSF48695">
    <property type="entry name" value="Multiheme cytochromes"/>
    <property type="match status" value="1"/>
</dbReference>
<proteinExistence type="predicted"/>
<dbReference type="EMBL" id="CP053716">
    <property type="protein sequence ID" value="QKF07078.1"/>
    <property type="molecule type" value="Genomic_DNA"/>
</dbReference>
<dbReference type="PROSITE" id="PS51257">
    <property type="entry name" value="PROKAR_LIPOPROTEIN"/>
    <property type="match status" value="1"/>
</dbReference>
<dbReference type="RefSeq" id="WP_172301171.1">
    <property type="nucleotide sequence ID" value="NZ_CP053716.1"/>
</dbReference>
<gene>
    <name evidence="2" type="ORF">HLV38_02240</name>
</gene>
<protein>
    <recommendedName>
        <fullName evidence="4">Diheme cytochrome c NapB</fullName>
    </recommendedName>
</protein>
<dbReference type="AlphaFoldDB" id="A0A6M8J5X7"/>
<evidence type="ECO:0000313" key="3">
    <source>
        <dbReference type="Proteomes" id="UP000503297"/>
    </source>
</evidence>
<sequence>MRKAATALATGALVVSLGVLGGCAGGATSAASSVPDGAPNPMPASHAGRFENLGANGCYGCHGASESANPMLATATVVPEDHFAQGKYASMAFDSVREQCNTCHPQG</sequence>
<dbReference type="KEGG" id="bwa:HLV38_02240"/>
<accession>A0A6M8J5X7</accession>
<feature type="signal peptide" evidence="1">
    <location>
        <begin position="1"/>
        <end position="21"/>
    </location>
</feature>
<keyword evidence="1" id="KW-0732">Signal</keyword>
<keyword evidence="3" id="KW-1185">Reference proteome</keyword>